<reference evidence="2 3" key="1">
    <citation type="journal article" date="2014" name="Nature">
        <title>The genome of the recently domesticated crop plant sugar beet (Beta vulgaris).</title>
        <authorList>
            <person name="Dohm J.C."/>
            <person name="Minoche A.E."/>
            <person name="Holtgrawe D."/>
            <person name="Capella-Gutierrez S."/>
            <person name="Zakrzewski F."/>
            <person name="Tafer H."/>
            <person name="Rupp O."/>
            <person name="Sorensen T.R."/>
            <person name="Stracke R."/>
            <person name="Reinhardt R."/>
            <person name="Goesmann A."/>
            <person name="Kraft T."/>
            <person name="Schulz B."/>
            <person name="Stadler P.F."/>
            <person name="Schmidt T."/>
            <person name="Gabaldon T."/>
            <person name="Lehrach H."/>
            <person name="Weisshaar B."/>
            <person name="Himmelbauer H."/>
        </authorList>
    </citation>
    <scope>NUCLEOTIDE SEQUENCE [LARGE SCALE GENOMIC DNA]</scope>
    <source>
        <tissue evidence="2">Taproot</tissue>
    </source>
</reference>
<evidence type="ECO:0000313" key="2">
    <source>
        <dbReference type="EMBL" id="KMS65306.1"/>
    </source>
</evidence>
<dbReference type="EMBL" id="KQ110916">
    <property type="protein sequence ID" value="KMS65306.1"/>
    <property type="molecule type" value="Genomic_DNA"/>
</dbReference>
<feature type="non-terminal residue" evidence="2">
    <location>
        <position position="1"/>
    </location>
</feature>
<dbReference type="Proteomes" id="UP000035740">
    <property type="component" value="Unassembled WGS sequence"/>
</dbReference>
<feature type="region of interest" description="Disordered" evidence="1">
    <location>
        <begin position="14"/>
        <end position="68"/>
    </location>
</feature>
<dbReference type="Gramene" id="KMS65306">
    <property type="protein sequence ID" value="KMS65306"/>
    <property type="gene ID" value="BVRB_037320"/>
</dbReference>
<sequence>ESVHVDVVVDLEVIAADEGEKSGEQQDAAEDDRDPGRDTESGRIVHVDGVYDHDDVFGESDGKVEGSW</sequence>
<proteinExistence type="predicted"/>
<feature type="non-terminal residue" evidence="2">
    <location>
        <position position="68"/>
    </location>
</feature>
<protein>
    <submittedName>
        <fullName evidence="2">Uncharacterized protein</fullName>
    </submittedName>
</protein>
<gene>
    <name evidence="2" type="ORF">BVRB_037320</name>
</gene>
<name>A0A0J7YNZ7_BETVV</name>
<evidence type="ECO:0000256" key="1">
    <source>
        <dbReference type="SAM" id="MobiDB-lite"/>
    </source>
</evidence>
<accession>A0A0J7YNZ7</accession>
<dbReference type="AlphaFoldDB" id="A0A0J7YNZ7"/>
<evidence type="ECO:0000313" key="3">
    <source>
        <dbReference type="Proteomes" id="UP000035740"/>
    </source>
</evidence>
<feature type="compositionally biased region" description="Basic and acidic residues" evidence="1">
    <location>
        <begin position="34"/>
        <end position="68"/>
    </location>
</feature>
<keyword evidence="3" id="KW-1185">Reference proteome</keyword>
<organism evidence="2 3">
    <name type="scientific">Beta vulgaris subsp. vulgaris</name>
    <name type="common">Beet</name>
    <dbReference type="NCBI Taxonomy" id="3555"/>
    <lineage>
        <taxon>Eukaryota</taxon>
        <taxon>Viridiplantae</taxon>
        <taxon>Streptophyta</taxon>
        <taxon>Embryophyta</taxon>
        <taxon>Tracheophyta</taxon>
        <taxon>Spermatophyta</taxon>
        <taxon>Magnoliopsida</taxon>
        <taxon>eudicotyledons</taxon>
        <taxon>Gunneridae</taxon>
        <taxon>Pentapetalae</taxon>
        <taxon>Caryophyllales</taxon>
        <taxon>Chenopodiaceae</taxon>
        <taxon>Betoideae</taxon>
        <taxon>Beta</taxon>
    </lineage>
</organism>